<dbReference type="Proteomes" id="UP000001868">
    <property type="component" value="Plasmid pHLK1"/>
</dbReference>
<protein>
    <submittedName>
        <fullName evidence="4">Response regulator receiver domain protein (CheY-like receiver)</fullName>
    </submittedName>
</protein>
<dbReference type="AlphaFoldDB" id="B4RIF7"/>
<dbReference type="SUPFAM" id="SSF52172">
    <property type="entry name" value="CheY-like"/>
    <property type="match status" value="1"/>
</dbReference>
<evidence type="ECO:0000313" key="5">
    <source>
        <dbReference type="Proteomes" id="UP000001868"/>
    </source>
</evidence>
<keyword evidence="4" id="KW-0614">Plasmid</keyword>
<dbReference type="InterPro" id="IPR050595">
    <property type="entry name" value="Bact_response_regulator"/>
</dbReference>
<name>B4RIF7_PHEZH</name>
<dbReference type="GO" id="GO:0000160">
    <property type="term" value="P:phosphorelay signal transduction system"/>
    <property type="evidence" value="ECO:0007669"/>
    <property type="project" value="InterPro"/>
</dbReference>
<keyword evidence="5" id="KW-1185">Reference proteome</keyword>
<dbReference type="PROSITE" id="PS50110">
    <property type="entry name" value="RESPONSE_REGULATORY"/>
    <property type="match status" value="1"/>
</dbReference>
<dbReference type="Pfam" id="PF00072">
    <property type="entry name" value="Response_reg"/>
    <property type="match status" value="1"/>
</dbReference>
<evidence type="ECO:0000313" key="4">
    <source>
        <dbReference type="EMBL" id="ACG80132.1"/>
    </source>
</evidence>
<evidence type="ECO:0000256" key="1">
    <source>
        <dbReference type="ARBA" id="ARBA00022553"/>
    </source>
</evidence>
<dbReference type="KEGG" id="pzu:PHZ_p0189"/>
<dbReference type="PANTHER" id="PTHR44591">
    <property type="entry name" value="STRESS RESPONSE REGULATOR PROTEIN 1"/>
    <property type="match status" value="1"/>
</dbReference>
<feature type="domain" description="Response regulatory" evidence="3">
    <location>
        <begin position="11"/>
        <end position="124"/>
    </location>
</feature>
<geneLocation type="plasmid" evidence="5">
    <name>pHLK1</name>
</geneLocation>
<dbReference type="InterPro" id="IPR011006">
    <property type="entry name" value="CheY-like_superfamily"/>
</dbReference>
<feature type="modified residue" description="4-aspartylphosphate" evidence="2">
    <location>
        <position position="60"/>
    </location>
</feature>
<dbReference type="PANTHER" id="PTHR44591:SF25">
    <property type="entry name" value="CHEMOTAXIS TWO-COMPONENT RESPONSE REGULATOR"/>
    <property type="match status" value="1"/>
</dbReference>
<evidence type="ECO:0000256" key="2">
    <source>
        <dbReference type="PROSITE-ProRule" id="PRU00169"/>
    </source>
</evidence>
<accession>B4RIF7</accession>
<gene>
    <name evidence="4" type="ordered locus">PHZ_p0189</name>
</gene>
<dbReference type="eggNOG" id="COG0745">
    <property type="taxonomic scope" value="Bacteria"/>
</dbReference>
<dbReference type="InterPro" id="IPR001789">
    <property type="entry name" value="Sig_transdc_resp-reg_receiver"/>
</dbReference>
<dbReference type="EMBL" id="CP000748">
    <property type="protein sequence ID" value="ACG80132.1"/>
    <property type="molecule type" value="Genomic_DNA"/>
</dbReference>
<dbReference type="SMART" id="SM00448">
    <property type="entry name" value="REC"/>
    <property type="match status" value="1"/>
</dbReference>
<organism evidence="4 5">
    <name type="scientific">Phenylobacterium zucineum (strain HLK1)</name>
    <dbReference type="NCBI Taxonomy" id="450851"/>
    <lineage>
        <taxon>Bacteria</taxon>
        <taxon>Pseudomonadati</taxon>
        <taxon>Pseudomonadota</taxon>
        <taxon>Alphaproteobacteria</taxon>
        <taxon>Caulobacterales</taxon>
        <taxon>Caulobacteraceae</taxon>
        <taxon>Phenylobacterium</taxon>
    </lineage>
</organism>
<proteinExistence type="predicted"/>
<reference evidence="4 5" key="1">
    <citation type="journal article" date="2008" name="BMC Genomics">
        <title>Complete genome of Phenylobacterium zucineum - a novel facultative intracellular bacterium isolated from human erythroleukemia cell line K562.</title>
        <authorList>
            <person name="Luo Y."/>
            <person name="Xu X."/>
            <person name="Ding Z."/>
            <person name="Liu Z."/>
            <person name="Zhang B."/>
            <person name="Yan Z."/>
            <person name="Sun J."/>
            <person name="Hu S."/>
            <person name="Hu X."/>
        </authorList>
    </citation>
    <scope>NUCLEOTIDE SEQUENCE [LARGE SCALE GENOMIC DNA]</scope>
    <source>
        <strain evidence="5">HLK1</strain>
        <plasmid evidence="5">Plasmid pHLK1</plasmid>
    </source>
</reference>
<evidence type="ECO:0000259" key="3">
    <source>
        <dbReference type="PROSITE" id="PS50110"/>
    </source>
</evidence>
<sequence length="127" mass="13580">MSPPLAEVPQLIAVIEDDRAVLDALEFALETQGYAVCAFEGGRQALSSGSIDEADCLVIDYAMPDIDGIALLQALRQRGLTCPAIIIASTPTPQCRKGAAALHAQLLEKPLMQDVLGERIRQVLAPR</sequence>
<dbReference type="Gene3D" id="3.40.50.2300">
    <property type="match status" value="1"/>
</dbReference>
<dbReference type="HOGENOM" id="CLU_000445_69_8_5"/>
<keyword evidence="1 2" id="KW-0597">Phosphoprotein</keyword>